<dbReference type="SUPFAM" id="SSF51197">
    <property type="entry name" value="Clavaminate synthase-like"/>
    <property type="match status" value="1"/>
</dbReference>
<feature type="region of interest" description="Disordered" evidence="5">
    <location>
        <begin position="702"/>
        <end position="723"/>
    </location>
</feature>
<dbReference type="InterPro" id="IPR003347">
    <property type="entry name" value="JmjC_dom"/>
</dbReference>
<evidence type="ECO:0000256" key="2">
    <source>
        <dbReference type="ARBA" id="ARBA00006801"/>
    </source>
</evidence>
<evidence type="ECO:0000256" key="1">
    <source>
        <dbReference type="ARBA" id="ARBA00004123"/>
    </source>
</evidence>
<protein>
    <submittedName>
        <fullName evidence="7">JmjC domain</fullName>
    </submittedName>
</protein>
<proteinExistence type="inferred from homology"/>
<dbReference type="GO" id="GO:0032454">
    <property type="term" value="F:histone H3K9 demethylase activity"/>
    <property type="evidence" value="ECO:0007669"/>
    <property type="project" value="InterPro"/>
</dbReference>
<dbReference type="GO" id="GO:0006357">
    <property type="term" value="P:regulation of transcription by RNA polymerase II"/>
    <property type="evidence" value="ECO:0007669"/>
    <property type="project" value="TreeGrafter"/>
</dbReference>
<dbReference type="PANTHER" id="PTHR12549:SF37">
    <property type="entry name" value="LYSINE-SPECIFIC DEMETHYLASE JMJ26"/>
    <property type="match status" value="1"/>
</dbReference>
<keyword evidence="8" id="KW-1185">Reference proteome</keyword>
<comment type="caution">
    <text evidence="7">The sequence shown here is derived from an EMBL/GenBank/DDBJ whole genome shotgun (WGS) entry which is preliminary data.</text>
</comment>
<dbReference type="EMBL" id="JBAMMX010000010">
    <property type="protein sequence ID" value="KAK6932772.1"/>
    <property type="molecule type" value="Genomic_DNA"/>
</dbReference>
<evidence type="ECO:0000313" key="8">
    <source>
        <dbReference type="Proteomes" id="UP001370490"/>
    </source>
</evidence>
<evidence type="ECO:0000256" key="5">
    <source>
        <dbReference type="SAM" id="MobiDB-lite"/>
    </source>
</evidence>
<comment type="subcellular location">
    <subcellularLocation>
        <location evidence="1">Nucleus</location>
    </subcellularLocation>
</comment>
<feature type="region of interest" description="Disordered" evidence="5">
    <location>
        <begin position="502"/>
        <end position="527"/>
    </location>
</feature>
<dbReference type="Gene3D" id="2.60.120.650">
    <property type="entry name" value="Cupin"/>
    <property type="match status" value="1"/>
</dbReference>
<feature type="region of interest" description="Disordered" evidence="5">
    <location>
        <begin position="262"/>
        <end position="286"/>
    </location>
</feature>
<evidence type="ECO:0000259" key="6">
    <source>
        <dbReference type="PROSITE" id="PS51184"/>
    </source>
</evidence>
<dbReference type="Proteomes" id="UP001370490">
    <property type="component" value="Unassembled WGS sequence"/>
</dbReference>
<organism evidence="7 8">
    <name type="scientific">Dillenia turbinata</name>
    <dbReference type="NCBI Taxonomy" id="194707"/>
    <lineage>
        <taxon>Eukaryota</taxon>
        <taxon>Viridiplantae</taxon>
        <taxon>Streptophyta</taxon>
        <taxon>Embryophyta</taxon>
        <taxon>Tracheophyta</taxon>
        <taxon>Spermatophyta</taxon>
        <taxon>Magnoliopsida</taxon>
        <taxon>eudicotyledons</taxon>
        <taxon>Gunneridae</taxon>
        <taxon>Pentapetalae</taxon>
        <taxon>Dilleniales</taxon>
        <taxon>Dilleniaceae</taxon>
        <taxon>Dillenia</taxon>
    </lineage>
</organism>
<evidence type="ECO:0000256" key="3">
    <source>
        <dbReference type="ARBA" id="ARBA00022723"/>
    </source>
</evidence>
<evidence type="ECO:0000256" key="4">
    <source>
        <dbReference type="ARBA" id="ARBA00023242"/>
    </source>
</evidence>
<name>A0AAN8VSW6_9MAGN</name>
<dbReference type="GO" id="GO:0000118">
    <property type="term" value="C:histone deacetylase complex"/>
    <property type="evidence" value="ECO:0007669"/>
    <property type="project" value="TreeGrafter"/>
</dbReference>
<gene>
    <name evidence="7" type="ORF">RJ641_002396</name>
</gene>
<feature type="compositionally biased region" description="Basic and acidic residues" evidence="5">
    <location>
        <begin position="507"/>
        <end position="527"/>
    </location>
</feature>
<keyword evidence="4" id="KW-0539">Nucleus</keyword>
<accession>A0AAN8VSW6</accession>
<sequence length="723" mass="83128">MTDWLLFRATTVKTNYIASNVSSSGTLLYQKRSLQNCAHSVMGFATVTFACTQVDVLRFDFYPTIQKLNSEIPIYKSLDFSTMQTAKKDITNQEKVQRILYMLKLLLPYVKQINKEQRCEMDIEAFVKEYPSPFVPVTSVFTATIVQLPFLTFTEAVQIVRMKEIRHRKLSSCDEVVFSYVDRGPEYVHGEDGDPVFFVSDPSKDHMKLVTPWGPNDNGSIPCAPKEMGGCGYHQLVLKHILPEDWLANLELKAKEMLKLSETREQTSEGNVSDDGDKKVRAASSRNGSDDNFLYCPSSSDVLNKEHLLHFQKHWVKGEPVIVRHALEHTAGLSWEPMVMLRALCEHIDPNISKKMLEVKAIDCLAGCEVEISTKQFFKGYIEGRRYNNFWPEMLKLKDWPPSDKFEDLLPRHCDEFISALPFQEYTDPRAGLMNLAVKLPPNILKPDMGPKTYIAYGVAEELGRGDSVTKLHCDMSDAVNILTHTAEVELSNEQHAAIRSLKKKHREQDKREQLKRRLADNRLREQSDNRLLHGKRSFDKISMGKHMTEMDRVVEESMGDNVTGFMFPGFPFEGTTEEKGSALWDIFRREDVPKLEDYLKKHSTEFRHTYCSPVEQVIHPIHDQSFYLTVGHKRKLKEEYGVEPWTFEQRLGEAVFIPAGCPHQVRNLKSCTKVAVDFVSPENVHECLRLTEEFRKLPKNHRAREDKLETDYPPVTNLAKAR</sequence>
<dbReference type="GO" id="GO:0046872">
    <property type="term" value="F:metal ion binding"/>
    <property type="evidence" value="ECO:0007669"/>
    <property type="project" value="UniProtKB-KW"/>
</dbReference>
<comment type="similarity">
    <text evidence="2">Belongs to the JARID1 histone demethylase family.</text>
</comment>
<dbReference type="SMART" id="SM00558">
    <property type="entry name" value="JmjC"/>
    <property type="match status" value="1"/>
</dbReference>
<dbReference type="AlphaFoldDB" id="A0AAN8VSW6"/>
<keyword evidence="3" id="KW-0479">Metal-binding</keyword>
<dbReference type="InterPro" id="IPR045109">
    <property type="entry name" value="LSDs-like"/>
</dbReference>
<dbReference type="GO" id="GO:0000785">
    <property type="term" value="C:chromatin"/>
    <property type="evidence" value="ECO:0007669"/>
    <property type="project" value="TreeGrafter"/>
</dbReference>
<dbReference type="PANTHER" id="PTHR12549">
    <property type="entry name" value="JMJC DOMAIN-CONTAINING HISTONE DEMETHYLATION PROTEIN"/>
    <property type="match status" value="1"/>
</dbReference>
<dbReference type="Pfam" id="PF02373">
    <property type="entry name" value="JmjC"/>
    <property type="match status" value="1"/>
</dbReference>
<reference evidence="7 8" key="1">
    <citation type="submission" date="2023-12" db="EMBL/GenBank/DDBJ databases">
        <title>A high-quality genome assembly for Dillenia turbinata (Dilleniales).</title>
        <authorList>
            <person name="Chanderbali A."/>
        </authorList>
    </citation>
    <scope>NUCLEOTIDE SEQUENCE [LARGE SCALE GENOMIC DNA]</scope>
    <source>
        <strain evidence="7">LSX21</strain>
        <tissue evidence="7">Leaf</tissue>
    </source>
</reference>
<feature type="domain" description="JmjC" evidence="6">
    <location>
        <begin position="429"/>
        <end position="696"/>
    </location>
</feature>
<evidence type="ECO:0000313" key="7">
    <source>
        <dbReference type="EMBL" id="KAK6932772.1"/>
    </source>
</evidence>
<dbReference type="PROSITE" id="PS51184">
    <property type="entry name" value="JMJC"/>
    <property type="match status" value="1"/>
</dbReference>
<dbReference type="GO" id="GO:0003712">
    <property type="term" value="F:transcription coregulator activity"/>
    <property type="evidence" value="ECO:0007669"/>
    <property type="project" value="TreeGrafter"/>
</dbReference>
<dbReference type="GO" id="GO:0031490">
    <property type="term" value="F:chromatin DNA binding"/>
    <property type="evidence" value="ECO:0007669"/>
    <property type="project" value="TreeGrafter"/>
</dbReference>